<feature type="compositionally biased region" description="Basic and acidic residues" evidence="1">
    <location>
        <begin position="109"/>
        <end position="120"/>
    </location>
</feature>
<dbReference type="AlphaFoldDB" id="A0A848C7T8"/>
<dbReference type="GO" id="GO:0015661">
    <property type="term" value="F:L-lysine efflux transmembrane transporter activity"/>
    <property type="evidence" value="ECO:0007669"/>
    <property type="project" value="InterPro"/>
</dbReference>
<evidence type="ECO:0000313" key="3">
    <source>
        <dbReference type="EMBL" id="NME51352.1"/>
    </source>
</evidence>
<dbReference type="RefSeq" id="WP_168934798.1">
    <property type="nucleotide sequence ID" value="NZ_CAJKKT010000052.1"/>
</dbReference>
<comment type="caution">
    <text evidence="3">The sequence shown here is derived from an EMBL/GenBank/DDBJ whole genome shotgun (WGS) entry which is preliminary data.</text>
</comment>
<accession>A0A848C7T8</accession>
<dbReference type="Proteomes" id="UP000522333">
    <property type="component" value="Unassembled WGS sequence"/>
</dbReference>
<keyword evidence="2" id="KW-0812">Transmembrane</keyword>
<feature type="transmembrane region" description="Helical" evidence="2">
    <location>
        <begin position="30"/>
        <end position="52"/>
    </location>
</feature>
<feature type="compositionally biased region" description="Low complexity" evidence="1">
    <location>
        <begin position="95"/>
        <end position="106"/>
    </location>
</feature>
<evidence type="ECO:0000256" key="2">
    <source>
        <dbReference type="SAM" id="Phobius"/>
    </source>
</evidence>
<reference evidence="3 4" key="1">
    <citation type="submission" date="2020-04" db="EMBL/GenBank/DDBJ databases">
        <authorList>
            <person name="Hitch T.C.A."/>
            <person name="Wylensek D."/>
            <person name="Clavel T."/>
        </authorList>
    </citation>
    <scope>NUCLEOTIDE SEQUENCE [LARGE SCALE GENOMIC DNA]</scope>
    <source>
        <strain evidence="3 4">PG-251-APC-1</strain>
    </source>
</reference>
<name>A0A848C7T8_9BACT</name>
<dbReference type="EMBL" id="JABAFY010000004">
    <property type="protein sequence ID" value="NME51352.1"/>
    <property type="molecule type" value="Genomic_DNA"/>
</dbReference>
<evidence type="ECO:0000256" key="1">
    <source>
        <dbReference type="SAM" id="MobiDB-lite"/>
    </source>
</evidence>
<evidence type="ECO:0000313" key="4">
    <source>
        <dbReference type="Proteomes" id="UP000522333"/>
    </source>
</evidence>
<proteinExistence type="predicted"/>
<dbReference type="Pfam" id="PF03956">
    <property type="entry name" value="Lys_export"/>
    <property type="match status" value="1"/>
</dbReference>
<keyword evidence="2" id="KW-1133">Transmembrane helix</keyword>
<feature type="transmembrane region" description="Helical" evidence="2">
    <location>
        <begin position="64"/>
        <end position="85"/>
    </location>
</feature>
<organism evidence="3 4">
    <name type="scientific">Desulfovibrio piger</name>
    <dbReference type="NCBI Taxonomy" id="901"/>
    <lineage>
        <taxon>Bacteria</taxon>
        <taxon>Pseudomonadati</taxon>
        <taxon>Thermodesulfobacteriota</taxon>
        <taxon>Desulfovibrionia</taxon>
        <taxon>Desulfovibrionales</taxon>
        <taxon>Desulfovibrionaceae</taxon>
        <taxon>Desulfovibrio</taxon>
    </lineage>
</organism>
<protein>
    <submittedName>
        <fullName evidence="3">Lysine exporter LysO family protein</fullName>
    </submittedName>
</protein>
<keyword evidence="2" id="KW-0472">Membrane</keyword>
<gene>
    <name evidence="3" type="ORF">HF854_02145</name>
</gene>
<sequence length="120" mass="12502">MFTAIGLMLTGIALGFALRSFQWPELLGRAISPTIMLMLFALGVAVGGNETLMTNLPVLGGKALILTVACVAGSLICIVAVRRFFPDAGPRRHAAAGADSEDAGAAMSVRRDREDGEGRA</sequence>
<dbReference type="InterPro" id="IPR005642">
    <property type="entry name" value="LysO"/>
</dbReference>
<feature type="region of interest" description="Disordered" evidence="1">
    <location>
        <begin position="90"/>
        <end position="120"/>
    </location>
</feature>